<comment type="caution">
    <text evidence="1">The sequence shown here is derived from an EMBL/GenBank/DDBJ whole genome shotgun (WGS) entry which is preliminary data.</text>
</comment>
<sequence>MLFGRDQFEDDLLDIESDIVEFADDIDRFFFEKDGKKRLDLSGVVSTFLVTPYDANVDTTVIPRHVLTNPNWNSLFRPGTTFFCPLSSAIQLRYRDAVSYGEISFSMAFQAGRPQTTFQTDRAYIGLQIWSSPDSEKQCCVEVGRQGMGDLAFSKVQYGSYFDGLWTRFDFMKSTLDLTLGGGVFMTDSEKGHIGQLGVVRIGNLKGGLFVEASVVNWDRFYGSFTSREKIVSPFEVIRQASAGEDLDLVALEPRNYSFAYLNSQYVLGLRRKGGMYGDYAMYAGIALNHRYRKYDPRRPYNKAFFLGLHLGETKKAGDIEFDAQVCYVEPFSVKETDLALGSRLRNSMRSDLGVARTGDPFFSRANVMGPKVSLSYAVSDHLRMVFEASCGMPVIGNYPVSTRTALGFGYAF</sequence>
<keyword evidence="2" id="KW-1185">Reference proteome</keyword>
<proteinExistence type="predicted"/>
<gene>
    <name evidence="1" type="ORF">HAT2_00747</name>
</gene>
<dbReference type="Proteomes" id="UP000253816">
    <property type="component" value="Unassembled WGS sequence"/>
</dbReference>
<dbReference type="EMBL" id="QQBG01000028">
    <property type="protein sequence ID" value="RDB31151.1"/>
    <property type="molecule type" value="Genomic_DNA"/>
</dbReference>
<protein>
    <submittedName>
        <fullName evidence="1">CT623 protein</fullName>
    </submittedName>
</protein>
<dbReference type="AlphaFoldDB" id="A0A369K987"/>
<evidence type="ECO:0000313" key="2">
    <source>
        <dbReference type="Proteomes" id="UP000253816"/>
    </source>
</evidence>
<accession>A0A369K987</accession>
<reference evidence="1 2" key="1">
    <citation type="submission" date="2018-07" db="EMBL/GenBank/DDBJ databases">
        <title>Comparative genomics of the Candidatus Parilichlamydiaceae reveals evidence of convergent evolution and genome reduction in the phylum Chlamydiae.</title>
        <authorList>
            <person name="Taylor-Brown A."/>
            <person name="Polkinghorne A."/>
        </authorList>
    </citation>
    <scope>NUCLEOTIDE SEQUENCE [LARGE SCALE GENOMIC DNA]</scope>
    <source>
        <strain evidence="1 2">Hat2</strain>
    </source>
</reference>
<organism evidence="1 2">
    <name type="scientific">Candidatus Similichlamydia laticola</name>
    <dbReference type="NCBI Taxonomy" id="2170265"/>
    <lineage>
        <taxon>Bacteria</taxon>
        <taxon>Pseudomonadati</taxon>
        <taxon>Chlamydiota</taxon>
        <taxon>Chlamydiia</taxon>
        <taxon>Parachlamydiales</taxon>
        <taxon>Candidatus Parilichlamydiaceae</taxon>
        <taxon>Candidatus Similichlamydia</taxon>
    </lineage>
</organism>
<evidence type="ECO:0000313" key="1">
    <source>
        <dbReference type="EMBL" id="RDB31151.1"/>
    </source>
</evidence>
<name>A0A369K987_9BACT</name>